<dbReference type="Proteomes" id="UP000503447">
    <property type="component" value="Chromosome"/>
</dbReference>
<keyword evidence="2" id="KW-1133">Transmembrane helix</keyword>
<evidence type="ECO:0000313" key="4">
    <source>
        <dbReference type="Proteomes" id="UP000503447"/>
    </source>
</evidence>
<sequence>MNSFLGRAIAVPVLALVGGPARGTDPLVEEVSREVRRSVAQIEGDLRPPLKTHTTSTATASNNKSQSSSLEFRTYLTGENVLFLEGSGTKQPESARSGASVVSVVKEKGEHVVTGMGSQASTVSGRNSRYTFRLTQAKKGDGWLLANIGKVGAPEVEQVDNYLNLYRDQALQFVDQVQSLDGMMKLSTFFESDRFKLISATRPNPTGPVTIHFTRPYHGAPDLTIECRYTFDPASRWLPVEWVESVTSPDGTRSQRVNRKIVSSEHKFETETTIVDTSNRPEPRTTTYKSRYTVETDNDLDQARFTLPAYGLPEPPGFAPAKTPWFVWLLVTAATCLCLAVGFRLLGRRLAKYS</sequence>
<dbReference type="KEGG" id="ftj:FTUN_6383"/>
<keyword evidence="4" id="KW-1185">Reference proteome</keyword>
<proteinExistence type="predicted"/>
<keyword evidence="2" id="KW-0812">Transmembrane</keyword>
<name>A0A6M5YY40_9BACT</name>
<organism evidence="3 4">
    <name type="scientific">Frigoriglobus tundricola</name>
    <dbReference type="NCBI Taxonomy" id="2774151"/>
    <lineage>
        <taxon>Bacteria</taxon>
        <taxon>Pseudomonadati</taxon>
        <taxon>Planctomycetota</taxon>
        <taxon>Planctomycetia</taxon>
        <taxon>Gemmatales</taxon>
        <taxon>Gemmataceae</taxon>
        <taxon>Frigoriglobus</taxon>
    </lineage>
</organism>
<evidence type="ECO:0000256" key="2">
    <source>
        <dbReference type="SAM" id="Phobius"/>
    </source>
</evidence>
<gene>
    <name evidence="3" type="ORF">FTUN_6383</name>
</gene>
<keyword evidence="2" id="KW-0472">Membrane</keyword>
<dbReference type="AlphaFoldDB" id="A0A6M5YY40"/>
<feature type="transmembrane region" description="Helical" evidence="2">
    <location>
        <begin position="325"/>
        <end position="346"/>
    </location>
</feature>
<evidence type="ECO:0000313" key="3">
    <source>
        <dbReference type="EMBL" id="QJW98788.1"/>
    </source>
</evidence>
<dbReference type="EMBL" id="CP053452">
    <property type="protein sequence ID" value="QJW98788.1"/>
    <property type="molecule type" value="Genomic_DNA"/>
</dbReference>
<evidence type="ECO:0000256" key="1">
    <source>
        <dbReference type="SAM" id="MobiDB-lite"/>
    </source>
</evidence>
<feature type="compositionally biased region" description="Low complexity" evidence="1">
    <location>
        <begin position="51"/>
        <end position="69"/>
    </location>
</feature>
<feature type="region of interest" description="Disordered" evidence="1">
    <location>
        <begin position="43"/>
        <end position="69"/>
    </location>
</feature>
<protein>
    <submittedName>
        <fullName evidence="3">Uncharacterized protein</fullName>
    </submittedName>
</protein>
<reference evidence="4" key="1">
    <citation type="submission" date="2020-05" db="EMBL/GenBank/DDBJ databases">
        <title>Frigoriglobus tundricola gen. nov., sp. nov., a psychrotolerant cellulolytic planctomycete of the family Gemmataceae with two divergent copies of 16S rRNA gene.</title>
        <authorList>
            <person name="Kulichevskaya I.S."/>
            <person name="Ivanova A.A."/>
            <person name="Naumoff D.G."/>
            <person name="Beletsky A.V."/>
            <person name="Rijpstra W.I.C."/>
            <person name="Sinninghe Damste J.S."/>
            <person name="Mardanov A.V."/>
            <person name="Ravin N.V."/>
            <person name="Dedysh S.N."/>
        </authorList>
    </citation>
    <scope>NUCLEOTIDE SEQUENCE [LARGE SCALE GENOMIC DNA]</scope>
    <source>
        <strain evidence="4">PL17</strain>
    </source>
</reference>
<accession>A0A6M5YY40</accession>